<feature type="domain" description="PDZ" evidence="1">
    <location>
        <begin position="114"/>
        <end position="192"/>
    </location>
</feature>
<keyword evidence="3" id="KW-1185">Reference proteome</keyword>
<dbReference type="InterPro" id="IPR027065">
    <property type="entry name" value="Lon_Prtase"/>
</dbReference>
<dbReference type="Proteomes" id="UP001144280">
    <property type="component" value="Unassembled WGS sequence"/>
</dbReference>
<accession>A0ABQ5QRA8</accession>
<dbReference type="PANTHER" id="PTHR10046">
    <property type="entry name" value="ATP DEPENDENT LON PROTEASE FAMILY MEMBER"/>
    <property type="match status" value="1"/>
</dbReference>
<dbReference type="RefSeq" id="WP_281894713.1">
    <property type="nucleotide sequence ID" value="NZ_BSDI01000009.1"/>
</dbReference>
<dbReference type="InterPro" id="IPR008269">
    <property type="entry name" value="Lon_proteolytic"/>
</dbReference>
<dbReference type="PROSITE" id="PS50106">
    <property type="entry name" value="PDZ"/>
    <property type="match status" value="1"/>
</dbReference>
<sequence length="339" mass="35080">MRRRGVTVLLGAVITALLSIGVLAAPIPYVVLGPGPTVDTLGKEDGKEVIQISGTATSTSKGQLRLTTVGVQPDVKLLAAIAGWFNDEKAVVPRELIYPPDESEKQVEERNAQEFAASQTSAETAALVELGYPVQVAVKNVVAGGPSEGVLRAGDVITKVDGEAITTAPRLTELIQAKPAGTVFNVEFTRDGKATSAKLTTRAQEGQPPRIGIEIEQKQPHPFELKIDLDEIGGPSAGLMFALGIIDKLDTDDDLTGGHIIAGTGTIDDEGRVGPIGGIAQKLVGAKNAGATVFLTPADNCAEAKSNAQSGLPLAKVSTLDDALAALKAVRDGAQPSLC</sequence>
<reference evidence="2" key="1">
    <citation type="submission" date="2022-12" db="EMBL/GenBank/DDBJ databases">
        <title>New Phytohabitans aurantiacus sp. RD004123 nov., an actinomycete isolated from soil.</title>
        <authorList>
            <person name="Triningsih D.W."/>
            <person name="Harunari E."/>
            <person name="Igarashi Y."/>
        </authorList>
    </citation>
    <scope>NUCLEOTIDE SEQUENCE</scope>
    <source>
        <strain evidence="2">RD004123</strain>
    </source>
</reference>
<comment type="caution">
    <text evidence="2">The sequence shown here is derived from an EMBL/GenBank/DDBJ whole genome shotgun (WGS) entry which is preliminary data.</text>
</comment>
<organism evidence="2 3">
    <name type="scientific">Phytohabitans aurantiacus</name>
    <dbReference type="NCBI Taxonomy" id="3016789"/>
    <lineage>
        <taxon>Bacteria</taxon>
        <taxon>Bacillati</taxon>
        <taxon>Actinomycetota</taxon>
        <taxon>Actinomycetes</taxon>
        <taxon>Micromonosporales</taxon>
        <taxon>Micromonosporaceae</taxon>
    </lineage>
</organism>
<proteinExistence type="predicted"/>
<dbReference type="InterPro" id="IPR020568">
    <property type="entry name" value="Ribosomal_Su5_D2-typ_SF"/>
</dbReference>
<gene>
    <name evidence="2" type="ORF">Pa4123_23980</name>
</gene>
<evidence type="ECO:0000313" key="3">
    <source>
        <dbReference type="Proteomes" id="UP001144280"/>
    </source>
</evidence>
<dbReference type="Gene3D" id="2.30.42.10">
    <property type="match status" value="1"/>
</dbReference>
<evidence type="ECO:0000259" key="1">
    <source>
        <dbReference type="PROSITE" id="PS50106"/>
    </source>
</evidence>
<dbReference type="EMBL" id="BSDI01000009">
    <property type="protein sequence ID" value="GLH97123.1"/>
    <property type="molecule type" value="Genomic_DNA"/>
</dbReference>
<name>A0ABQ5QRA8_9ACTN</name>
<dbReference type="Gene3D" id="3.30.230.10">
    <property type="match status" value="1"/>
</dbReference>
<dbReference type="SMART" id="SM00228">
    <property type="entry name" value="PDZ"/>
    <property type="match status" value="1"/>
</dbReference>
<dbReference type="InterPro" id="IPR014721">
    <property type="entry name" value="Ribsml_uS5_D2-typ_fold_subgr"/>
</dbReference>
<dbReference type="SUPFAM" id="SSF54211">
    <property type="entry name" value="Ribosomal protein S5 domain 2-like"/>
    <property type="match status" value="1"/>
</dbReference>
<dbReference type="InterPro" id="IPR036034">
    <property type="entry name" value="PDZ_sf"/>
</dbReference>
<dbReference type="Pfam" id="PF05362">
    <property type="entry name" value="Lon_C"/>
    <property type="match status" value="1"/>
</dbReference>
<protein>
    <recommendedName>
        <fullName evidence="1">PDZ domain-containing protein</fullName>
    </recommendedName>
</protein>
<dbReference type="SUPFAM" id="SSF50156">
    <property type="entry name" value="PDZ domain-like"/>
    <property type="match status" value="1"/>
</dbReference>
<dbReference type="InterPro" id="IPR001478">
    <property type="entry name" value="PDZ"/>
</dbReference>
<dbReference type="Pfam" id="PF13180">
    <property type="entry name" value="PDZ_2"/>
    <property type="match status" value="1"/>
</dbReference>
<evidence type="ECO:0000313" key="2">
    <source>
        <dbReference type="EMBL" id="GLH97123.1"/>
    </source>
</evidence>